<comment type="caution">
    <text evidence="3">The sequence shown here is derived from an EMBL/GenBank/DDBJ whole genome shotgun (WGS) entry which is preliminary data.</text>
</comment>
<dbReference type="AlphaFoldDB" id="A0A1L9QUV2"/>
<organism evidence="3 4">
    <name type="scientific">Roseofilum reptotaenium AO1-A</name>
    <dbReference type="NCBI Taxonomy" id="1925591"/>
    <lineage>
        <taxon>Bacteria</taxon>
        <taxon>Bacillati</taxon>
        <taxon>Cyanobacteriota</taxon>
        <taxon>Cyanophyceae</taxon>
        <taxon>Desertifilales</taxon>
        <taxon>Desertifilaceae</taxon>
        <taxon>Roseofilum</taxon>
    </lineage>
</organism>
<feature type="domain" description="Histidine kinase/HSP90-like ATPase" evidence="2">
    <location>
        <begin position="25"/>
        <end position="146"/>
    </location>
</feature>
<dbReference type="STRING" id="1925591.BI308_07135"/>
<keyword evidence="4" id="KW-1185">Reference proteome</keyword>
<dbReference type="Proteomes" id="UP000183940">
    <property type="component" value="Unassembled WGS sequence"/>
</dbReference>
<proteinExistence type="predicted"/>
<evidence type="ECO:0000256" key="1">
    <source>
        <dbReference type="ARBA" id="ARBA00022527"/>
    </source>
</evidence>
<evidence type="ECO:0000313" key="4">
    <source>
        <dbReference type="Proteomes" id="UP000183940"/>
    </source>
</evidence>
<dbReference type="InterPro" id="IPR036890">
    <property type="entry name" value="HATPase_C_sf"/>
</dbReference>
<dbReference type="PANTHER" id="PTHR35526:SF3">
    <property type="entry name" value="ANTI-SIGMA-F FACTOR RSBW"/>
    <property type="match status" value="1"/>
</dbReference>
<dbReference type="PANTHER" id="PTHR35526">
    <property type="entry name" value="ANTI-SIGMA-F FACTOR RSBW-RELATED"/>
    <property type="match status" value="1"/>
</dbReference>
<dbReference type="Pfam" id="PF13581">
    <property type="entry name" value="HATPase_c_2"/>
    <property type="match status" value="1"/>
</dbReference>
<accession>A0A1L9QUV2</accession>
<dbReference type="InterPro" id="IPR050267">
    <property type="entry name" value="Anti-sigma-factor_SerPK"/>
</dbReference>
<dbReference type="Gene3D" id="3.30.565.10">
    <property type="entry name" value="Histidine kinase-like ATPase, C-terminal domain"/>
    <property type="match status" value="1"/>
</dbReference>
<dbReference type="SUPFAM" id="SSF55874">
    <property type="entry name" value="ATPase domain of HSP90 chaperone/DNA topoisomerase II/histidine kinase"/>
    <property type="match status" value="1"/>
</dbReference>
<reference evidence="3" key="1">
    <citation type="submission" date="2016-10" db="EMBL/GenBank/DDBJ databases">
        <title>CRISPR-Cas defence system in Roseofilum reptotaenium: evidence of a bacteriophage-cyanobacterium arms race in the coral black band disease.</title>
        <authorList>
            <person name="Buerger P."/>
            <person name="Wood-Charlson E.M."/>
            <person name="Weynberg K.D."/>
            <person name="Willis B."/>
            <person name="Van Oppen M.J."/>
        </authorList>
    </citation>
    <scope>NUCLEOTIDE SEQUENCE [LARGE SCALE GENOMIC DNA]</scope>
    <source>
        <strain evidence="3">AO1-A</strain>
    </source>
</reference>
<dbReference type="InterPro" id="IPR003594">
    <property type="entry name" value="HATPase_dom"/>
</dbReference>
<keyword evidence="1" id="KW-0808">Transferase</keyword>
<evidence type="ECO:0000313" key="3">
    <source>
        <dbReference type="EMBL" id="OJJ26377.1"/>
    </source>
</evidence>
<dbReference type="CDD" id="cd16936">
    <property type="entry name" value="HATPase_RsbW-like"/>
    <property type="match status" value="1"/>
</dbReference>
<keyword evidence="1" id="KW-0723">Serine/threonine-protein kinase</keyword>
<evidence type="ECO:0000259" key="2">
    <source>
        <dbReference type="Pfam" id="PF13581"/>
    </source>
</evidence>
<keyword evidence="1" id="KW-0418">Kinase</keyword>
<gene>
    <name evidence="3" type="ORF">BI308_07135</name>
</gene>
<name>A0A1L9QUV2_9CYAN</name>
<dbReference type="EMBL" id="MLAW01000008">
    <property type="protein sequence ID" value="OJJ26377.1"/>
    <property type="molecule type" value="Genomic_DNA"/>
</dbReference>
<protein>
    <recommendedName>
        <fullName evidence="2">Histidine kinase/HSP90-like ATPase domain-containing protein</fullName>
    </recommendedName>
</protein>
<dbReference type="GO" id="GO:0004674">
    <property type="term" value="F:protein serine/threonine kinase activity"/>
    <property type="evidence" value="ECO:0007669"/>
    <property type="project" value="UniProtKB-KW"/>
</dbReference>
<sequence length="148" mass="17098">MPDLRVIPLKLPHRAYLQVHSNGQALSHALAWFEELKPPSLPIPKDTWIECQTAFYEGLTNAVRHAHHHLAKDTTIDIEVILAADSITISIWDYGQGFDIEQWLRTQPRPTPDQEGGRGWFMMSDIADCLSYTHTEDRRNCLKLIKYY</sequence>